<name>A0AAE1G452_PETCI</name>
<sequence>GAGGNLSNQRCRPLYPGAPIPYRCRRRGMNGISQRIRSVRREPEEMLTVLEIIEEDNQDGTKVVEILEEDILQGVESPYTVSMPTKANAKTPRCGPHQIYIAELDLCEDMAGHIISDSEEDEEKKKEHHHIHHPHHTQPIRVVKVGRIEKKKCVLGQMWVPEVDLCMDIDPAAPLPPL</sequence>
<comment type="caution">
    <text evidence="1">The sequence shown here is derived from an EMBL/GenBank/DDBJ whole genome shotgun (WGS) entry which is preliminary data.</text>
</comment>
<evidence type="ECO:0000313" key="1">
    <source>
        <dbReference type="EMBL" id="KAK3884914.1"/>
    </source>
</evidence>
<keyword evidence="2" id="KW-1185">Reference proteome</keyword>
<dbReference type="AlphaFoldDB" id="A0AAE1G452"/>
<feature type="non-terminal residue" evidence="1">
    <location>
        <position position="1"/>
    </location>
</feature>
<evidence type="ECO:0000313" key="2">
    <source>
        <dbReference type="Proteomes" id="UP001286313"/>
    </source>
</evidence>
<dbReference type="Proteomes" id="UP001286313">
    <property type="component" value="Unassembled WGS sequence"/>
</dbReference>
<organism evidence="1 2">
    <name type="scientific">Petrolisthes cinctipes</name>
    <name type="common">Flat porcelain crab</name>
    <dbReference type="NCBI Taxonomy" id="88211"/>
    <lineage>
        <taxon>Eukaryota</taxon>
        <taxon>Metazoa</taxon>
        <taxon>Ecdysozoa</taxon>
        <taxon>Arthropoda</taxon>
        <taxon>Crustacea</taxon>
        <taxon>Multicrustacea</taxon>
        <taxon>Malacostraca</taxon>
        <taxon>Eumalacostraca</taxon>
        <taxon>Eucarida</taxon>
        <taxon>Decapoda</taxon>
        <taxon>Pleocyemata</taxon>
        <taxon>Anomura</taxon>
        <taxon>Galatheoidea</taxon>
        <taxon>Porcellanidae</taxon>
        <taxon>Petrolisthes</taxon>
    </lineage>
</organism>
<proteinExistence type="predicted"/>
<accession>A0AAE1G452</accession>
<dbReference type="EMBL" id="JAWQEG010000835">
    <property type="protein sequence ID" value="KAK3884914.1"/>
    <property type="molecule type" value="Genomic_DNA"/>
</dbReference>
<protein>
    <submittedName>
        <fullName evidence="1">Uncharacterized protein</fullName>
    </submittedName>
</protein>
<gene>
    <name evidence="1" type="ORF">Pcinc_010757</name>
</gene>
<reference evidence="1" key="1">
    <citation type="submission" date="2023-10" db="EMBL/GenBank/DDBJ databases">
        <title>Genome assemblies of two species of porcelain crab, Petrolisthes cinctipes and Petrolisthes manimaculis (Anomura: Porcellanidae).</title>
        <authorList>
            <person name="Angst P."/>
        </authorList>
    </citation>
    <scope>NUCLEOTIDE SEQUENCE</scope>
    <source>
        <strain evidence="1">PB745_01</strain>
        <tissue evidence="1">Gill</tissue>
    </source>
</reference>